<evidence type="ECO:0000256" key="5">
    <source>
        <dbReference type="ARBA" id="ARBA00023136"/>
    </source>
</evidence>
<organism evidence="9 10">
    <name type="scientific">Streptomyces montanisoli</name>
    <dbReference type="NCBI Taxonomy" id="2798581"/>
    <lineage>
        <taxon>Bacteria</taxon>
        <taxon>Bacillati</taxon>
        <taxon>Actinomycetota</taxon>
        <taxon>Actinomycetes</taxon>
        <taxon>Kitasatosporales</taxon>
        <taxon>Streptomycetaceae</taxon>
        <taxon>Streptomyces</taxon>
    </lineage>
</organism>
<keyword evidence="5 7" id="KW-0472">Membrane</keyword>
<evidence type="ECO:0000313" key="9">
    <source>
        <dbReference type="EMBL" id="MBP0456043.1"/>
    </source>
</evidence>
<evidence type="ECO:0000259" key="8">
    <source>
        <dbReference type="Pfam" id="PF01578"/>
    </source>
</evidence>
<dbReference type="RefSeq" id="WP_209337829.1">
    <property type="nucleotide sequence ID" value="NZ_JAGIQL010000002.1"/>
</dbReference>
<feature type="transmembrane region" description="Helical" evidence="7">
    <location>
        <begin position="317"/>
        <end position="336"/>
    </location>
</feature>
<protein>
    <submittedName>
        <fullName evidence="9">C-type cytochrome biogenesis protein CcsB</fullName>
    </submittedName>
</protein>
<dbReference type="NCBIfam" id="TIGR03144">
    <property type="entry name" value="cytochr_II_ccsB"/>
    <property type="match status" value="1"/>
</dbReference>
<accession>A0A940M7X2</accession>
<dbReference type="Proteomes" id="UP000670475">
    <property type="component" value="Unassembled WGS sequence"/>
</dbReference>
<dbReference type="GO" id="GO:0005886">
    <property type="term" value="C:plasma membrane"/>
    <property type="evidence" value="ECO:0007669"/>
    <property type="project" value="TreeGrafter"/>
</dbReference>
<dbReference type="InterPro" id="IPR002541">
    <property type="entry name" value="Cyt_c_assembly"/>
</dbReference>
<dbReference type="Pfam" id="PF01578">
    <property type="entry name" value="Cytochrom_C_asm"/>
    <property type="match status" value="1"/>
</dbReference>
<feature type="transmembrane region" description="Helical" evidence="7">
    <location>
        <begin position="218"/>
        <end position="246"/>
    </location>
</feature>
<feature type="transmembrane region" description="Helical" evidence="7">
    <location>
        <begin position="343"/>
        <end position="365"/>
    </location>
</feature>
<feature type="region of interest" description="Disordered" evidence="6">
    <location>
        <begin position="64"/>
        <end position="114"/>
    </location>
</feature>
<evidence type="ECO:0000256" key="1">
    <source>
        <dbReference type="ARBA" id="ARBA00004141"/>
    </source>
</evidence>
<feature type="transmembrane region" description="Helical" evidence="7">
    <location>
        <begin position="279"/>
        <end position="302"/>
    </location>
</feature>
<feature type="transmembrane region" description="Helical" evidence="7">
    <location>
        <begin position="126"/>
        <end position="148"/>
    </location>
</feature>
<feature type="transmembrane region" description="Helical" evidence="7">
    <location>
        <begin position="17"/>
        <end position="39"/>
    </location>
</feature>
<dbReference type="InterPro" id="IPR045062">
    <property type="entry name" value="Cyt_c_biogenesis_CcsA/CcmC"/>
</dbReference>
<keyword evidence="3" id="KW-0201">Cytochrome c-type biogenesis</keyword>
<proteinExistence type="predicted"/>
<feature type="transmembrane region" description="Helical" evidence="7">
    <location>
        <begin position="185"/>
        <end position="206"/>
    </location>
</feature>
<dbReference type="PANTHER" id="PTHR30071">
    <property type="entry name" value="HEME EXPORTER PROTEIN C"/>
    <property type="match status" value="1"/>
</dbReference>
<feature type="compositionally biased region" description="Low complexity" evidence="6">
    <location>
        <begin position="105"/>
        <end position="114"/>
    </location>
</feature>
<feature type="transmembrane region" description="Helical" evidence="7">
    <location>
        <begin position="160"/>
        <end position="178"/>
    </location>
</feature>
<comment type="caution">
    <text evidence="9">The sequence shown here is derived from an EMBL/GenBank/DDBJ whole genome shotgun (WGS) entry which is preliminary data.</text>
</comment>
<evidence type="ECO:0000256" key="2">
    <source>
        <dbReference type="ARBA" id="ARBA00022692"/>
    </source>
</evidence>
<evidence type="ECO:0000256" key="6">
    <source>
        <dbReference type="SAM" id="MobiDB-lite"/>
    </source>
</evidence>
<dbReference type="EMBL" id="JAGIQL010000002">
    <property type="protein sequence ID" value="MBP0456043.1"/>
    <property type="molecule type" value="Genomic_DNA"/>
</dbReference>
<dbReference type="AlphaFoldDB" id="A0A940M7X2"/>
<keyword evidence="4 7" id="KW-1133">Transmembrane helix</keyword>
<evidence type="ECO:0000313" key="10">
    <source>
        <dbReference type="Proteomes" id="UP000670475"/>
    </source>
</evidence>
<name>A0A940M7X2_9ACTN</name>
<comment type="subcellular location">
    <subcellularLocation>
        <location evidence="1">Membrane</location>
        <topology evidence="1">Multi-pass membrane protein</topology>
    </subcellularLocation>
</comment>
<reference evidence="9" key="1">
    <citation type="submission" date="2021-03" db="EMBL/GenBank/DDBJ databases">
        <title>Whole genome sequence of Streptomyces bomunensis MMS17-BM035.</title>
        <authorList>
            <person name="Lee J.H."/>
        </authorList>
    </citation>
    <scope>NUCLEOTIDE SEQUENCE</scope>
    <source>
        <strain evidence="9">MMS17-BM035</strain>
    </source>
</reference>
<keyword evidence="2 7" id="KW-0812">Transmembrane</keyword>
<keyword evidence="10" id="KW-1185">Reference proteome</keyword>
<evidence type="ECO:0000256" key="4">
    <source>
        <dbReference type="ARBA" id="ARBA00022989"/>
    </source>
</evidence>
<feature type="domain" description="Cytochrome c assembly protein" evidence="8">
    <location>
        <begin position="154"/>
        <end position="369"/>
    </location>
</feature>
<dbReference type="PANTHER" id="PTHR30071:SF1">
    <property type="entry name" value="CYTOCHROME B_B6 PROTEIN-RELATED"/>
    <property type="match status" value="1"/>
</dbReference>
<sequence length="374" mass="39969">MNPISLANQSLAELSNWAMYSAIAVYLLAFLAACAEWTFGTRGAIARVSEKDSKTAAAIRLEEPAEAAERHSRTGNAAARETSGGGTTVLTPPASAPPKRPEKPGAPTDGPGAAGDIPKADLVGRIAVSLTALAFLLHLTSVVVRGLAVGRPPWGNMYEFSTAFALMATGAYLGLLAARKPVRWLGVPVLFSVLVTLGLAVSVLYVNDAQLVPALHSYWLWIHVSAAIISGGIFHTAAVVTVLFLARERWEAAIASGRSGGRLATVWQRLPSAQTLDKLSYRLTALVFPLWTFAVIAGAVWAEAAWGRYWGWDPKETWAFITWVAYAAYLHARATAGWKGRRAAVIGLVAFAAFVFNYYGVNIFITGLHSYAGV</sequence>
<gene>
    <name evidence="9" type="primary">ccsB</name>
    <name evidence="9" type="ORF">JFN87_00810</name>
</gene>
<dbReference type="GO" id="GO:0020037">
    <property type="term" value="F:heme binding"/>
    <property type="evidence" value="ECO:0007669"/>
    <property type="project" value="InterPro"/>
</dbReference>
<dbReference type="GO" id="GO:0017004">
    <property type="term" value="P:cytochrome complex assembly"/>
    <property type="evidence" value="ECO:0007669"/>
    <property type="project" value="UniProtKB-KW"/>
</dbReference>
<dbReference type="InterPro" id="IPR017562">
    <property type="entry name" value="Cyt_c_biogenesis_CcsA"/>
</dbReference>
<evidence type="ECO:0000256" key="3">
    <source>
        <dbReference type="ARBA" id="ARBA00022748"/>
    </source>
</evidence>
<evidence type="ECO:0000256" key="7">
    <source>
        <dbReference type="SAM" id="Phobius"/>
    </source>
</evidence>